<gene>
    <name evidence="2" type="ORF">DDZ18_00035</name>
</gene>
<dbReference type="InterPro" id="IPR011008">
    <property type="entry name" value="Dimeric_a/b-barrel"/>
</dbReference>
<dbReference type="OrthoDB" id="9797060at2"/>
<dbReference type="InterPro" id="IPR052936">
    <property type="entry name" value="Jasmonate_Hydroxylase-like"/>
</dbReference>
<name>A0A2U2BVJ7_9PROT</name>
<accession>A0A2U2BVJ7</accession>
<protein>
    <recommendedName>
        <fullName evidence="1">ABM domain-containing protein</fullName>
    </recommendedName>
</protein>
<evidence type="ECO:0000259" key="1">
    <source>
        <dbReference type="Pfam" id="PF03992"/>
    </source>
</evidence>
<dbReference type="PANTHER" id="PTHR37811:SF2">
    <property type="entry name" value="ABM DOMAIN-CONTAINING PROTEIN"/>
    <property type="match status" value="1"/>
</dbReference>
<keyword evidence="3" id="KW-1185">Reference proteome</keyword>
<dbReference type="AlphaFoldDB" id="A0A2U2BVJ7"/>
<dbReference type="SUPFAM" id="SSF54909">
    <property type="entry name" value="Dimeric alpha+beta barrel"/>
    <property type="match status" value="1"/>
</dbReference>
<dbReference type="PANTHER" id="PTHR37811">
    <property type="entry name" value="BLL5343 PROTEIN"/>
    <property type="match status" value="1"/>
</dbReference>
<evidence type="ECO:0000313" key="2">
    <source>
        <dbReference type="EMBL" id="PWE18045.1"/>
    </source>
</evidence>
<dbReference type="Pfam" id="PF03992">
    <property type="entry name" value="ABM"/>
    <property type="match status" value="1"/>
</dbReference>
<comment type="caution">
    <text evidence="2">The sequence shown here is derived from an EMBL/GenBank/DDBJ whole genome shotgun (WGS) entry which is preliminary data.</text>
</comment>
<sequence>MTLASTPEPPYYAVIFTSVRGAGDDREYARAADRMAALAQDMPGFLGMESVRDSTGLGMTVSYWKDEAAIARWRDHAEHAAVREAGRRRFYAAYELRVARVERAYGFGRG</sequence>
<dbReference type="Proteomes" id="UP000245168">
    <property type="component" value="Unassembled WGS sequence"/>
</dbReference>
<evidence type="ECO:0000313" key="3">
    <source>
        <dbReference type="Proteomes" id="UP000245168"/>
    </source>
</evidence>
<proteinExistence type="predicted"/>
<dbReference type="EMBL" id="QEXV01000001">
    <property type="protein sequence ID" value="PWE18045.1"/>
    <property type="molecule type" value="Genomic_DNA"/>
</dbReference>
<dbReference type="RefSeq" id="WP_109251319.1">
    <property type="nucleotide sequence ID" value="NZ_QEXV01000001.1"/>
</dbReference>
<organism evidence="2 3">
    <name type="scientific">Marinicauda salina</name>
    <dbReference type="NCBI Taxonomy" id="2135793"/>
    <lineage>
        <taxon>Bacteria</taxon>
        <taxon>Pseudomonadati</taxon>
        <taxon>Pseudomonadota</taxon>
        <taxon>Alphaproteobacteria</taxon>
        <taxon>Maricaulales</taxon>
        <taxon>Maricaulaceae</taxon>
        <taxon>Marinicauda</taxon>
    </lineage>
</organism>
<dbReference type="InterPro" id="IPR007138">
    <property type="entry name" value="ABM_dom"/>
</dbReference>
<dbReference type="Gene3D" id="3.30.70.100">
    <property type="match status" value="1"/>
</dbReference>
<feature type="domain" description="ABM" evidence="1">
    <location>
        <begin position="13"/>
        <end position="84"/>
    </location>
</feature>
<reference evidence="3" key="1">
    <citation type="submission" date="2018-05" db="EMBL/GenBank/DDBJ databases">
        <authorList>
            <person name="Liu B.-T."/>
        </authorList>
    </citation>
    <scope>NUCLEOTIDE SEQUENCE [LARGE SCALE GENOMIC DNA]</scope>
    <source>
        <strain evidence="3">WD6-1</strain>
    </source>
</reference>